<organism evidence="1 2">
    <name type="scientific">Rhizobium aethiopicum</name>
    <dbReference type="NCBI Taxonomy" id="1138170"/>
    <lineage>
        <taxon>Bacteria</taxon>
        <taxon>Pseudomonadati</taxon>
        <taxon>Pseudomonadota</taxon>
        <taxon>Alphaproteobacteria</taxon>
        <taxon>Hyphomicrobiales</taxon>
        <taxon>Rhizobiaceae</taxon>
        <taxon>Rhizobium/Agrobacterium group</taxon>
        <taxon>Rhizobium</taxon>
    </lineage>
</organism>
<dbReference type="Proteomes" id="UP000524492">
    <property type="component" value="Unassembled WGS sequence"/>
</dbReference>
<proteinExistence type="predicted"/>
<dbReference type="AlphaFoldDB" id="A0A7W6MGR5"/>
<keyword evidence="2" id="KW-1185">Reference proteome</keyword>
<accession>A0A7W6MGR5</accession>
<protein>
    <submittedName>
        <fullName evidence="1">Uncharacterized protein</fullName>
    </submittedName>
</protein>
<name>A0A7W6MGR5_9HYPH</name>
<dbReference type="EMBL" id="JACIFV010000004">
    <property type="protein sequence ID" value="MBB4191577.1"/>
    <property type="molecule type" value="Genomic_DNA"/>
</dbReference>
<comment type="caution">
    <text evidence="1">The sequence shown here is derived from an EMBL/GenBank/DDBJ whole genome shotgun (WGS) entry which is preliminary data.</text>
</comment>
<evidence type="ECO:0000313" key="1">
    <source>
        <dbReference type="EMBL" id="MBB4191577.1"/>
    </source>
</evidence>
<gene>
    <name evidence="1" type="ORF">GGD53_001725</name>
</gene>
<sequence>MRFTSVFYNLCLRCINVVVRVLLGSKVFLGPRRLHWILRVNIVNL</sequence>
<evidence type="ECO:0000313" key="2">
    <source>
        <dbReference type="Proteomes" id="UP000524492"/>
    </source>
</evidence>
<reference evidence="1 2" key="1">
    <citation type="submission" date="2020-08" db="EMBL/GenBank/DDBJ databases">
        <title>Genomic Encyclopedia of Type Strains, Phase IV (KMG-V): Genome sequencing to study the core and pangenomes of soil and plant-associated prokaryotes.</title>
        <authorList>
            <person name="Whitman W."/>
        </authorList>
    </citation>
    <scope>NUCLEOTIDE SEQUENCE [LARGE SCALE GENOMIC DNA]</scope>
    <source>
        <strain evidence="1 2">SEMIA 4074</strain>
    </source>
</reference>